<dbReference type="EMBL" id="JAYJJU010000018">
    <property type="protein sequence ID" value="MEB3033389.1"/>
    <property type="molecule type" value="Genomic_DNA"/>
</dbReference>
<evidence type="ECO:0008006" key="3">
    <source>
        <dbReference type="Google" id="ProtNLM"/>
    </source>
</evidence>
<gene>
    <name evidence="1" type="ORF">KV113_17695</name>
</gene>
<name>A0ABU5XZG6_9MYCO</name>
<accession>A0ABU5XZG6</accession>
<dbReference type="Proteomes" id="UP001298593">
    <property type="component" value="Unassembled WGS sequence"/>
</dbReference>
<protein>
    <recommendedName>
        <fullName evidence="3">Transposase</fullName>
    </recommendedName>
</protein>
<dbReference type="Gene3D" id="1.10.10.10">
    <property type="entry name" value="Winged helix-like DNA-binding domain superfamily/Winged helix DNA-binding domain"/>
    <property type="match status" value="1"/>
</dbReference>
<reference evidence="1 2" key="1">
    <citation type="submission" date="2023-12" db="EMBL/GenBank/DDBJ databases">
        <title>Description of new species of Mycobacterium terrae complex isolated from sewage at the Sao Paulo Zoological Park Foundation in Brazil.</title>
        <authorList>
            <person name="Romagnoli C.L."/>
            <person name="Conceicao E.C."/>
            <person name="Machado E."/>
            <person name="Barreto L.B.P.F."/>
            <person name="Sharma A."/>
            <person name="Silva N.M."/>
            <person name="Marques L.E."/>
            <person name="Juliana M.A."/>
            <person name="Lourenco M.C.S."/>
            <person name="Digiampietri L.A."/>
            <person name="Suffys P.N."/>
            <person name="Viana-Niero C."/>
        </authorList>
    </citation>
    <scope>NUCLEOTIDE SEQUENCE [LARGE SCALE GENOMIC DNA]</scope>
    <source>
        <strain evidence="1 2">MYC340</strain>
    </source>
</reference>
<keyword evidence="2" id="KW-1185">Reference proteome</keyword>
<comment type="caution">
    <text evidence="1">The sequence shown here is derived from an EMBL/GenBank/DDBJ whole genome shotgun (WGS) entry which is preliminary data.</text>
</comment>
<dbReference type="InterPro" id="IPR036388">
    <property type="entry name" value="WH-like_DNA-bd_sf"/>
</dbReference>
<organism evidence="1 2">
    <name type="scientific">[Mycobacterium] nativiensis</name>
    <dbReference type="NCBI Taxonomy" id="2855503"/>
    <lineage>
        <taxon>Bacteria</taxon>
        <taxon>Bacillati</taxon>
        <taxon>Actinomycetota</taxon>
        <taxon>Actinomycetes</taxon>
        <taxon>Mycobacteriales</taxon>
        <taxon>Mycobacteriaceae</taxon>
        <taxon>Mycolicibacter</taxon>
    </lineage>
</organism>
<evidence type="ECO:0000313" key="1">
    <source>
        <dbReference type="EMBL" id="MEB3033389.1"/>
    </source>
</evidence>
<evidence type="ECO:0000313" key="2">
    <source>
        <dbReference type="Proteomes" id="UP001298593"/>
    </source>
</evidence>
<sequence>MTAESERAVRMVDKIKDQRSSGWAAINEVVRLLGVATAEAVRKWVPSG</sequence>
<dbReference type="RefSeq" id="WP_329780209.1">
    <property type="nucleotide sequence ID" value="NZ_JAYJJU010000018.1"/>
</dbReference>
<proteinExistence type="predicted"/>